<feature type="region of interest" description="Disordered" evidence="1">
    <location>
        <begin position="42"/>
        <end position="63"/>
    </location>
</feature>
<feature type="compositionally biased region" description="Basic and acidic residues" evidence="1">
    <location>
        <begin position="42"/>
        <end position="56"/>
    </location>
</feature>
<dbReference type="Proteomes" id="UP000225277">
    <property type="component" value="Unassembled WGS sequence"/>
</dbReference>
<proteinExistence type="predicted"/>
<keyword evidence="2" id="KW-0732">Signal</keyword>
<organism evidence="3 4">
    <name type="scientific">Ramularia collo-cygni</name>
    <dbReference type="NCBI Taxonomy" id="112498"/>
    <lineage>
        <taxon>Eukaryota</taxon>
        <taxon>Fungi</taxon>
        <taxon>Dikarya</taxon>
        <taxon>Ascomycota</taxon>
        <taxon>Pezizomycotina</taxon>
        <taxon>Dothideomycetes</taxon>
        <taxon>Dothideomycetidae</taxon>
        <taxon>Mycosphaerellales</taxon>
        <taxon>Mycosphaerellaceae</taxon>
        <taxon>Ramularia</taxon>
    </lineage>
</organism>
<dbReference type="RefSeq" id="XP_023626618.1">
    <property type="nucleotide sequence ID" value="XM_023770850.1"/>
</dbReference>
<evidence type="ECO:0000256" key="2">
    <source>
        <dbReference type="SAM" id="SignalP"/>
    </source>
</evidence>
<dbReference type="AlphaFoldDB" id="A0A2D3UWH6"/>
<protein>
    <submittedName>
        <fullName evidence="3">Uncharacterized protein</fullName>
    </submittedName>
</protein>
<evidence type="ECO:0000313" key="3">
    <source>
        <dbReference type="EMBL" id="CZT19728.1"/>
    </source>
</evidence>
<feature type="signal peptide" evidence="2">
    <location>
        <begin position="1"/>
        <end position="17"/>
    </location>
</feature>
<feature type="chain" id="PRO_5013602123" evidence="2">
    <location>
        <begin position="18"/>
        <end position="262"/>
    </location>
</feature>
<reference evidence="3 4" key="1">
    <citation type="submission" date="2016-03" db="EMBL/GenBank/DDBJ databases">
        <authorList>
            <person name="Ploux O."/>
        </authorList>
    </citation>
    <scope>NUCLEOTIDE SEQUENCE [LARGE SCALE GENOMIC DNA]</scope>
    <source>
        <strain evidence="3 4">URUG2</strain>
    </source>
</reference>
<keyword evidence="4" id="KW-1185">Reference proteome</keyword>
<feature type="region of interest" description="Disordered" evidence="1">
    <location>
        <begin position="214"/>
        <end position="233"/>
    </location>
</feature>
<dbReference type="GeneID" id="35600737"/>
<evidence type="ECO:0000256" key="1">
    <source>
        <dbReference type="SAM" id="MobiDB-lite"/>
    </source>
</evidence>
<gene>
    <name evidence="3" type="ORF">RCC_05582</name>
</gene>
<dbReference type="EMBL" id="FJUY01000008">
    <property type="protein sequence ID" value="CZT19728.1"/>
    <property type="molecule type" value="Genomic_DNA"/>
</dbReference>
<name>A0A2D3UWH6_9PEZI</name>
<accession>A0A2D3UWH6</accession>
<evidence type="ECO:0000313" key="4">
    <source>
        <dbReference type="Proteomes" id="UP000225277"/>
    </source>
</evidence>
<sequence>MVMKLEILLALCAVAAASPLPNGGNGILADLADVNIGEGHQDETSIVGRSDKRDIGPKMSGGIVSSTTNVVDTDIAFDSRRHGNGWKRAANGGNGILSDVLDANIGSHNQDETKTIYFADHDDHRYDHHDAHYDAPHHDAHYDDHHDDHHGYKRAANGGNGILADVADINIGQGNQDETSAIFTSPGHARRDIGPKFFGGVVKSNTNVVDTDIDVDSDSASSHGPAKRPAKRVTLAQSSSEAFSQRLPTSLKLILMSTLTVA</sequence>